<evidence type="ECO:0000259" key="8">
    <source>
        <dbReference type="PROSITE" id="PS51202"/>
    </source>
</evidence>
<dbReference type="PROSITE" id="PS51201">
    <property type="entry name" value="RCK_N"/>
    <property type="match status" value="2"/>
</dbReference>
<feature type="domain" description="RCK N-terminal" evidence="7">
    <location>
        <begin position="255"/>
        <end position="372"/>
    </location>
</feature>
<evidence type="ECO:0000256" key="4">
    <source>
        <dbReference type="ARBA" id="ARBA00022958"/>
    </source>
</evidence>
<protein>
    <recommendedName>
        <fullName evidence="1">Trk system potassium uptake protein TrkA</fullName>
    </recommendedName>
</protein>
<dbReference type="SUPFAM" id="SSF51735">
    <property type="entry name" value="NAD(P)-binding Rossmann-fold domains"/>
    <property type="match status" value="2"/>
</dbReference>
<feature type="domain" description="RCK C-terminal" evidence="8">
    <location>
        <begin position="390"/>
        <end position="475"/>
    </location>
</feature>
<dbReference type="InterPro" id="IPR036291">
    <property type="entry name" value="NAD(P)-bd_dom_sf"/>
</dbReference>
<evidence type="ECO:0000256" key="5">
    <source>
        <dbReference type="ARBA" id="ARBA00023027"/>
    </source>
</evidence>
<dbReference type="Gene3D" id="3.30.70.1450">
    <property type="entry name" value="Regulator of K+ conductance, C-terminal domain"/>
    <property type="match status" value="2"/>
</dbReference>
<dbReference type="InterPro" id="IPR050721">
    <property type="entry name" value="Trk_Ktr_HKT_K-transport"/>
</dbReference>
<dbReference type="NCBIfam" id="NF007039">
    <property type="entry name" value="PRK09496.3-2"/>
    <property type="match status" value="1"/>
</dbReference>
<evidence type="ECO:0000256" key="3">
    <source>
        <dbReference type="ARBA" id="ARBA00022538"/>
    </source>
</evidence>
<accession>A0A937X955</accession>
<name>A0A937X955_UNCEI</name>
<dbReference type="SUPFAM" id="SSF116726">
    <property type="entry name" value="TrkA C-terminal domain-like"/>
    <property type="match status" value="2"/>
</dbReference>
<keyword evidence="6" id="KW-0406">Ion transport</keyword>
<feature type="domain" description="RCK N-terminal" evidence="7">
    <location>
        <begin position="25"/>
        <end position="146"/>
    </location>
</feature>
<dbReference type="InterPro" id="IPR003148">
    <property type="entry name" value="RCK_N"/>
</dbReference>
<organism evidence="9 10">
    <name type="scientific">Eiseniibacteriota bacterium</name>
    <dbReference type="NCBI Taxonomy" id="2212470"/>
    <lineage>
        <taxon>Bacteria</taxon>
        <taxon>Candidatus Eiseniibacteriota</taxon>
    </lineage>
</organism>
<dbReference type="PRINTS" id="PR00335">
    <property type="entry name" value="KUPTAKETRKA"/>
</dbReference>
<dbReference type="InterPro" id="IPR006036">
    <property type="entry name" value="K_uptake_TrkA"/>
</dbReference>
<comment type="caution">
    <text evidence="9">The sequence shown here is derived from an EMBL/GenBank/DDBJ whole genome shotgun (WGS) entry which is preliminary data.</text>
</comment>
<dbReference type="PANTHER" id="PTHR43833">
    <property type="entry name" value="POTASSIUM CHANNEL PROTEIN 2-RELATED-RELATED"/>
    <property type="match status" value="1"/>
</dbReference>
<dbReference type="Proteomes" id="UP000748308">
    <property type="component" value="Unassembled WGS sequence"/>
</dbReference>
<evidence type="ECO:0000256" key="1">
    <source>
        <dbReference type="ARBA" id="ARBA00017378"/>
    </source>
</evidence>
<dbReference type="PANTHER" id="PTHR43833:SF5">
    <property type="entry name" value="TRK SYSTEM POTASSIUM UPTAKE PROTEIN TRKA"/>
    <property type="match status" value="1"/>
</dbReference>
<evidence type="ECO:0000259" key="7">
    <source>
        <dbReference type="PROSITE" id="PS51201"/>
    </source>
</evidence>
<evidence type="ECO:0000256" key="6">
    <source>
        <dbReference type="ARBA" id="ARBA00023065"/>
    </source>
</evidence>
<keyword evidence="2" id="KW-0813">Transport</keyword>
<reference evidence="9" key="1">
    <citation type="submission" date="2019-03" db="EMBL/GenBank/DDBJ databases">
        <title>Lake Tanganyika Metagenome-Assembled Genomes (MAGs).</title>
        <authorList>
            <person name="Tran P."/>
        </authorList>
    </citation>
    <scope>NUCLEOTIDE SEQUENCE</scope>
    <source>
        <strain evidence="9">M_DeepCast_400m_m2_100</strain>
    </source>
</reference>
<sequence>MARARGALDREAPLRPATARAHGGTLQIVIVGAGTVGFDLAIQLQQAGHDIGLVEVDEERCAEISAKLDILVVHGPGGSPGVLERAGIAEARILLAVTSVDEVNILACGLAAQYGVPTRIARIRNRELIRDPEHIDLAPLGVTRAINPEGIVVRVIDQIARIPDVVEVFGYHEGEILIARHVLTAGMPIVGRSLVEILGAAGSGRLLSVLLRRGAEVRIPVGSDVLAPGDDVTTLFPRGSLPKYLDLLGLSGRAARKAVIAGDGLTAIQLGEVLSRWIPDVTLVSRDAAHAERAAAQLGRVEVLYGEPTDRDVLHDVNVAGADLFVGAGRDTPQNVMSALLARAEGAGRVLAVSFEPQNNRLFRNIGVDHVISPRRAVNQEIIDIILRGRGALELHLRDMDFQAVQLQAEPGSPITRAPLIETWKDLKGQAIVGAVVHQGRMLVPGGDTRIEAGDDAIVIASPRAARRIQKLFGSR</sequence>
<evidence type="ECO:0000313" key="10">
    <source>
        <dbReference type="Proteomes" id="UP000748308"/>
    </source>
</evidence>
<feature type="domain" description="RCK C-terminal" evidence="8">
    <location>
        <begin position="166"/>
        <end position="250"/>
    </location>
</feature>
<dbReference type="Gene3D" id="3.40.50.720">
    <property type="entry name" value="NAD(P)-binding Rossmann-like Domain"/>
    <property type="match status" value="2"/>
</dbReference>
<evidence type="ECO:0000256" key="2">
    <source>
        <dbReference type="ARBA" id="ARBA00022448"/>
    </source>
</evidence>
<dbReference type="GO" id="GO:0005886">
    <property type="term" value="C:plasma membrane"/>
    <property type="evidence" value="ECO:0007669"/>
    <property type="project" value="InterPro"/>
</dbReference>
<evidence type="ECO:0000313" key="9">
    <source>
        <dbReference type="EMBL" id="MBM3316462.1"/>
    </source>
</evidence>
<dbReference type="GO" id="GO:0015079">
    <property type="term" value="F:potassium ion transmembrane transporter activity"/>
    <property type="evidence" value="ECO:0007669"/>
    <property type="project" value="InterPro"/>
</dbReference>
<proteinExistence type="predicted"/>
<keyword evidence="3" id="KW-0633">Potassium transport</keyword>
<dbReference type="AlphaFoldDB" id="A0A937X955"/>
<dbReference type="EMBL" id="VGIY01000014">
    <property type="protein sequence ID" value="MBM3316462.1"/>
    <property type="molecule type" value="Genomic_DNA"/>
</dbReference>
<dbReference type="InterPro" id="IPR006037">
    <property type="entry name" value="RCK_C"/>
</dbReference>
<dbReference type="PROSITE" id="PS51202">
    <property type="entry name" value="RCK_C"/>
    <property type="match status" value="2"/>
</dbReference>
<gene>
    <name evidence="9" type="primary">trkA</name>
    <name evidence="9" type="ORF">FJY75_01290</name>
</gene>
<keyword evidence="4" id="KW-0630">Potassium</keyword>
<dbReference type="Pfam" id="PF02080">
    <property type="entry name" value="TrkA_C"/>
    <property type="match status" value="1"/>
</dbReference>
<dbReference type="InterPro" id="IPR036721">
    <property type="entry name" value="RCK_C_sf"/>
</dbReference>
<dbReference type="Pfam" id="PF02254">
    <property type="entry name" value="TrkA_N"/>
    <property type="match status" value="2"/>
</dbReference>
<keyword evidence="5" id="KW-0520">NAD</keyword>